<proteinExistence type="predicted"/>
<evidence type="ECO:0000256" key="1">
    <source>
        <dbReference type="SAM" id="MobiDB-lite"/>
    </source>
</evidence>
<dbReference type="InParanoid" id="F6HXN1"/>
<name>F6HXN1_VITVI</name>
<sequence>MKARLYPGLTLKGIKGKPVGNCMQKWLPKTLLLQGHVFALPPPTLAHSGAASTGALSNLVADQQQILTGWSQRRLQRPIFSRLSSCRSSSHLAMMPEGGRISSPGRPGFVS</sequence>
<dbReference type="Proteomes" id="UP000009183">
    <property type="component" value="Chromosome 9"/>
</dbReference>
<reference evidence="3" key="1">
    <citation type="journal article" date="2007" name="Nature">
        <title>The grapevine genome sequence suggests ancestral hexaploidization in major angiosperm phyla.</title>
        <authorList>
            <consortium name="The French-Italian Public Consortium for Grapevine Genome Characterization."/>
            <person name="Jaillon O."/>
            <person name="Aury J.-M."/>
            <person name="Noel B."/>
            <person name="Policriti A."/>
            <person name="Clepet C."/>
            <person name="Casagrande A."/>
            <person name="Choisne N."/>
            <person name="Aubourg S."/>
            <person name="Vitulo N."/>
            <person name="Jubin C."/>
            <person name="Vezzi A."/>
            <person name="Legeai F."/>
            <person name="Hugueney P."/>
            <person name="Dasilva C."/>
            <person name="Horner D."/>
            <person name="Mica E."/>
            <person name="Jublot D."/>
            <person name="Poulain J."/>
            <person name="Bruyere C."/>
            <person name="Billault A."/>
            <person name="Segurens B."/>
            <person name="Gouyvenoux M."/>
            <person name="Ugarte E."/>
            <person name="Cattonaro F."/>
            <person name="Anthouard V."/>
            <person name="Vico V."/>
            <person name="Del Fabbro C."/>
            <person name="Alaux M."/>
            <person name="Di Gaspero G."/>
            <person name="Dumas V."/>
            <person name="Felice N."/>
            <person name="Paillard S."/>
            <person name="Juman I."/>
            <person name="Moroldo M."/>
            <person name="Scalabrin S."/>
            <person name="Canaguier A."/>
            <person name="Le Clainche I."/>
            <person name="Malacrida G."/>
            <person name="Durand E."/>
            <person name="Pesole G."/>
            <person name="Laucou V."/>
            <person name="Chatelet P."/>
            <person name="Merdinoglu D."/>
            <person name="Delledonne M."/>
            <person name="Pezzotti M."/>
            <person name="Lecharny A."/>
            <person name="Scarpelli C."/>
            <person name="Artiguenave F."/>
            <person name="Pe M.E."/>
            <person name="Valle G."/>
            <person name="Morgante M."/>
            <person name="Caboche M."/>
            <person name="Adam-Blondon A.-F."/>
            <person name="Weissenbach J."/>
            <person name="Quetier F."/>
            <person name="Wincker P."/>
        </authorList>
    </citation>
    <scope>NUCLEOTIDE SEQUENCE [LARGE SCALE GENOMIC DNA]</scope>
    <source>
        <strain evidence="3">cv. Pinot noir / PN40024</strain>
    </source>
</reference>
<dbReference type="HOGENOM" id="CLU_2163049_0_0_1"/>
<dbReference type="EMBL" id="FN596494">
    <property type="protein sequence ID" value="CCB59688.1"/>
    <property type="molecule type" value="Genomic_DNA"/>
</dbReference>
<keyword evidence="3" id="KW-1185">Reference proteome</keyword>
<protein>
    <submittedName>
        <fullName evidence="2">Uncharacterized protein</fullName>
    </submittedName>
</protein>
<gene>
    <name evidence="2" type="ordered locus">VIT_09s0002g08550</name>
</gene>
<evidence type="ECO:0000313" key="3">
    <source>
        <dbReference type="Proteomes" id="UP000009183"/>
    </source>
</evidence>
<feature type="region of interest" description="Disordered" evidence="1">
    <location>
        <begin position="91"/>
        <end position="111"/>
    </location>
</feature>
<dbReference type="PaxDb" id="29760-VIT_09s0002g08550.t01"/>
<organism evidence="2 3">
    <name type="scientific">Vitis vinifera</name>
    <name type="common">Grape</name>
    <dbReference type="NCBI Taxonomy" id="29760"/>
    <lineage>
        <taxon>Eukaryota</taxon>
        <taxon>Viridiplantae</taxon>
        <taxon>Streptophyta</taxon>
        <taxon>Embryophyta</taxon>
        <taxon>Tracheophyta</taxon>
        <taxon>Spermatophyta</taxon>
        <taxon>Magnoliopsida</taxon>
        <taxon>eudicotyledons</taxon>
        <taxon>Gunneridae</taxon>
        <taxon>Pentapetalae</taxon>
        <taxon>rosids</taxon>
        <taxon>Vitales</taxon>
        <taxon>Vitaceae</taxon>
        <taxon>Viteae</taxon>
        <taxon>Vitis</taxon>
    </lineage>
</organism>
<accession>F6HXN1</accession>
<evidence type="ECO:0000313" key="2">
    <source>
        <dbReference type="EMBL" id="CCB59688.1"/>
    </source>
</evidence>
<dbReference type="AlphaFoldDB" id="F6HXN1"/>